<sequence>MSFQKKQLETLQNERKILLNEEMKLIRADHKILNNIKVKLQQNSYNITQVKQNIIHLKDTYHNTNLEYNQLIFRLQKNE</sequence>
<evidence type="ECO:0000256" key="1">
    <source>
        <dbReference type="SAM" id="Coils"/>
    </source>
</evidence>
<reference evidence="2 3" key="1">
    <citation type="journal article" date="2015" name="Int. J. Syst. Evol. Microbiol.">
        <title>Acinetobacter equi sp. nov. isolated from horse faeces.</title>
        <authorList>
            <person name="Poppel M.T."/>
            <person name="Skiebe E."/>
            <person name="Laue M."/>
            <person name="Bergmann H."/>
            <person name="Ebersberger I."/>
            <person name="Garn T."/>
            <person name="Fruth A."/>
            <person name="Baumgardt S."/>
            <person name="Busse H.J."/>
            <person name="Wilharm G."/>
        </authorList>
    </citation>
    <scope>NUCLEOTIDE SEQUENCE [LARGE SCALE GENOMIC DNA]</scope>
    <source>
        <strain evidence="2 3">114</strain>
    </source>
</reference>
<keyword evidence="1" id="KW-0175">Coiled coil</keyword>
<accession>A0A0N9VDQ8</accession>
<name>A0A0N9VDQ8_9GAMM</name>
<dbReference type="EMBL" id="CP012808">
    <property type="protein sequence ID" value="ALH95438.1"/>
    <property type="molecule type" value="Genomic_DNA"/>
</dbReference>
<dbReference type="KEGG" id="aei:AOY20_07760"/>
<proteinExistence type="predicted"/>
<dbReference type="RefSeq" id="WP_054581330.1">
    <property type="nucleotide sequence ID" value="NZ_CP012808.1"/>
</dbReference>
<feature type="coiled-coil region" evidence="1">
    <location>
        <begin position="1"/>
        <end position="28"/>
    </location>
</feature>
<dbReference type="Proteomes" id="UP000064939">
    <property type="component" value="Chromosome"/>
</dbReference>
<organism evidence="2 3">
    <name type="scientific">Acinetobacter equi</name>
    <dbReference type="NCBI Taxonomy" id="1324350"/>
    <lineage>
        <taxon>Bacteria</taxon>
        <taxon>Pseudomonadati</taxon>
        <taxon>Pseudomonadota</taxon>
        <taxon>Gammaproteobacteria</taxon>
        <taxon>Moraxellales</taxon>
        <taxon>Moraxellaceae</taxon>
        <taxon>Acinetobacter</taxon>
    </lineage>
</organism>
<evidence type="ECO:0000313" key="2">
    <source>
        <dbReference type="EMBL" id="ALH95438.1"/>
    </source>
</evidence>
<dbReference type="AlphaFoldDB" id="A0A0N9VDQ8"/>
<gene>
    <name evidence="2" type="ORF">AOY20_07760</name>
</gene>
<protein>
    <submittedName>
        <fullName evidence="2">Uncharacterized protein</fullName>
    </submittedName>
</protein>
<evidence type="ECO:0000313" key="3">
    <source>
        <dbReference type="Proteomes" id="UP000064939"/>
    </source>
</evidence>
<keyword evidence="3" id="KW-1185">Reference proteome</keyword>
<dbReference type="STRING" id="1324350.AOY20_07760"/>